<dbReference type="PROSITE" id="PS00760">
    <property type="entry name" value="SPASE_I_2"/>
    <property type="match status" value="1"/>
</dbReference>
<dbReference type="EC" id="3.4.21.89" evidence="4 7"/>
<keyword evidence="7" id="KW-0812">Transmembrane</keyword>
<proteinExistence type="inferred from homology"/>
<dbReference type="RefSeq" id="WP_193801499.1">
    <property type="nucleotide sequence ID" value="NZ_JADEWC010000028.1"/>
</dbReference>
<dbReference type="Pfam" id="PF10502">
    <property type="entry name" value="Peptidase_S26"/>
    <property type="match status" value="1"/>
</dbReference>
<feature type="transmembrane region" description="Helical" evidence="7">
    <location>
        <begin position="21"/>
        <end position="38"/>
    </location>
</feature>
<dbReference type="SUPFAM" id="SSF51306">
    <property type="entry name" value="LexA/Signal peptidase"/>
    <property type="match status" value="1"/>
</dbReference>
<dbReference type="PRINTS" id="PR00727">
    <property type="entry name" value="LEADERPTASE"/>
</dbReference>
<evidence type="ECO:0000256" key="2">
    <source>
        <dbReference type="ARBA" id="ARBA00004401"/>
    </source>
</evidence>
<dbReference type="InterPro" id="IPR019533">
    <property type="entry name" value="Peptidase_S26"/>
</dbReference>
<keyword evidence="7" id="KW-0472">Membrane</keyword>
<dbReference type="PANTHER" id="PTHR43390:SF1">
    <property type="entry name" value="CHLOROPLAST PROCESSING PEPTIDASE"/>
    <property type="match status" value="1"/>
</dbReference>
<reference evidence="10 11" key="1">
    <citation type="submission" date="2020-10" db="EMBL/GenBank/DDBJ databases">
        <authorList>
            <person name="Castelo-Branco R."/>
            <person name="Eusebio N."/>
            <person name="Adriana R."/>
            <person name="Vieira A."/>
            <person name="Brugerolle De Fraissinette N."/>
            <person name="Rezende De Castro R."/>
            <person name="Schneider M.P."/>
            <person name="Vasconcelos V."/>
            <person name="Leao P.N."/>
        </authorList>
    </citation>
    <scope>NUCLEOTIDE SEQUENCE [LARGE SCALE GENOMIC DNA]</scope>
    <source>
        <strain evidence="10 11">LEGE 03274</strain>
    </source>
</reference>
<dbReference type="PROSITE" id="PS00761">
    <property type="entry name" value="SPASE_I_3"/>
    <property type="match status" value="1"/>
</dbReference>
<keyword evidence="7" id="KW-1133">Transmembrane helix</keyword>
<keyword evidence="11" id="KW-1185">Reference proteome</keyword>
<keyword evidence="6 7" id="KW-0378">Hydrolase</keyword>
<dbReference type="Gene3D" id="2.10.109.10">
    <property type="entry name" value="Umud Fragment, subunit A"/>
    <property type="match status" value="1"/>
</dbReference>
<evidence type="ECO:0000256" key="1">
    <source>
        <dbReference type="ARBA" id="ARBA00000677"/>
    </source>
</evidence>
<evidence type="ECO:0000256" key="4">
    <source>
        <dbReference type="ARBA" id="ARBA00013208"/>
    </source>
</evidence>
<dbReference type="PROSITE" id="PS00501">
    <property type="entry name" value="SPASE_I_1"/>
    <property type="match status" value="1"/>
</dbReference>
<comment type="similarity">
    <text evidence="3 8">Belongs to the peptidase S26 family.</text>
</comment>
<evidence type="ECO:0000256" key="7">
    <source>
        <dbReference type="RuleBase" id="RU003993"/>
    </source>
</evidence>
<feature type="domain" description="Peptidase S26" evidence="9">
    <location>
        <begin position="19"/>
        <end position="177"/>
    </location>
</feature>
<keyword evidence="5 7" id="KW-0645">Protease</keyword>
<sequence>MTKSSPETSSIKKQQIKENSLIILVGLIMAIAIRIFIAEPRYIPSESMIPTLETGDRIVVEKVSYKFSSPHRQDIVVFTPPPQLQILGYETSQAFIKRIIAMGGDMVEVKDGQVYVNDIAQKEDYILETPNYTLAPTIVPEGDLFVMGDNRNNSNDSHLWGFLPQEYIIGKAIFRFYPLNSIGQI</sequence>
<dbReference type="CDD" id="cd06530">
    <property type="entry name" value="S26_SPase_I"/>
    <property type="match status" value="1"/>
</dbReference>
<comment type="catalytic activity">
    <reaction evidence="1 7">
        <text>Cleavage of hydrophobic, N-terminal signal or leader sequences from secreted and periplasmic proteins.</text>
        <dbReference type="EC" id="3.4.21.89"/>
    </reaction>
</comment>
<dbReference type="EMBL" id="JADEWC010000028">
    <property type="protein sequence ID" value="MBE9223314.1"/>
    <property type="molecule type" value="Genomic_DNA"/>
</dbReference>
<name>A0ABR9V711_9CHRO</name>
<organism evidence="10 11">
    <name type="scientific">Cyanobacterium stanieri LEGE 03274</name>
    <dbReference type="NCBI Taxonomy" id="1828756"/>
    <lineage>
        <taxon>Bacteria</taxon>
        <taxon>Bacillati</taxon>
        <taxon>Cyanobacteriota</taxon>
        <taxon>Cyanophyceae</taxon>
        <taxon>Oscillatoriophycideae</taxon>
        <taxon>Chroococcales</taxon>
        <taxon>Geminocystaceae</taxon>
        <taxon>Cyanobacterium</taxon>
    </lineage>
</organism>
<evidence type="ECO:0000259" key="9">
    <source>
        <dbReference type="Pfam" id="PF10502"/>
    </source>
</evidence>
<accession>A0ABR9V711</accession>
<evidence type="ECO:0000256" key="8">
    <source>
        <dbReference type="RuleBase" id="RU362042"/>
    </source>
</evidence>
<dbReference type="NCBIfam" id="TIGR02227">
    <property type="entry name" value="sigpep_I_bact"/>
    <property type="match status" value="1"/>
</dbReference>
<dbReference type="InterPro" id="IPR000223">
    <property type="entry name" value="Pept_S26A_signal_pept_1"/>
</dbReference>
<gene>
    <name evidence="10" type="primary">lepB</name>
    <name evidence="10" type="ORF">IQ215_11455</name>
</gene>
<evidence type="ECO:0000256" key="6">
    <source>
        <dbReference type="ARBA" id="ARBA00022801"/>
    </source>
</evidence>
<comment type="caution">
    <text evidence="10">The sequence shown here is derived from an EMBL/GenBank/DDBJ whole genome shotgun (WGS) entry which is preliminary data.</text>
</comment>
<dbReference type="PANTHER" id="PTHR43390">
    <property type="entry name" value="SIGNAL PEPTIDASE I"/>
    <property type="match status" value="1"/>
</dbReference>
<protein>
    <recommendedName>
        <fullName evidence="4 7">Signal peptidase I</fullName>
        <ecNumber evidence="4 7">3.4.21.89</ecNumber>
    </recommendedName>
</protein>
<dbReference type="InterPro" id="IPR019757">
    <property type="entry name" value="Pept_S26A_signal_pept_1_Lys-AS"/>
</dbReference>
<evidence type="ECO:0000313" key="11">
    <source>
        <dbReference type="Proteomes" id="UP000654604"/>
    </source>
</evidence>
<dbReference type="InterPro" id="IPR019756">
    <property type="entry name" value="Pept_S26A_signal_pept_1_Ser-AS"/>
</dbReference>
<dbReference type="GO" id="GO:0009003">
    <property type="term" value="F:signal peptidase activity"/>
    <property type="evidence" value="ECO:0007669"/>
    <property type="project" value="UniProtKB-EC"/>
</dbReference>
<dbReference type="InterPro" id="IPR019758">
    <property type="entry name" value="Pept_S26A_signal_pept_1_CS"/>
</dbReference>
<comment type="subcellular location">
    <subcellularLocation>
        <location evidence="2">Cell membrane</location>
        <topology evidence="2">Single-pass type II membrane protein</topology>
    </subcellularLocation>
    <subcellularLocation>
        <location evidence="8">Membrane</location>
        <topology evidence="8">Single-pass type II membrane protein</topology>
    </subcellularLocation>
</comment>
<evidence type="ECO:0000256" key="3">
    <source>
        <dbReference type="ARBA" id="ARBA00009370"/>
    </source>
</evidence>
<evidence type="ECO:0000256" key="5">
    <source>
        <dbReference type="ARBA" id="ARBA00022670"/>
    </source>
</evidence>
<dbReference type="InterPro" id="IPR036286">
    <property type="entry name" value="LexA/Signal_pep-like_sf"/>
</dbReference>
<evidence type="ECO:0000313" key="10">
    <source>
        <dbReference type="EMBL" id="MBE9223314.1"/>
    </source>
</evidence>
<dbReference type="Proteomes" id="UP000654604">
    <property type="component" value="Unassembled WGS sequence"/>
</dbReference>